<evidence type="ECO:0000259" key="2">
    <source>
        <dbReference type="PROSITE" id="PS50106"/>
    </source>
</evidence>
<feature type="transmembrane region" description="Helical" evidence="1">
    <location>
        <begin position="143"/>
        <end position="162"/>
    </location>
</feature>
<reference evidence="3 4" key="1">
    <citation type="submission" date="2023-01" db="EMBL/GenBank/DDBJ databases">
        <title>Sporosarcina sp. nov., isolated from Korean tranditional fermented seafood 'Jeotgal'.</title>
        <authorList>
            <person name="Yang A.-I."/>
        </authorList>
    </citation>
    <scope>NUCLEOTIDE SEQUENCE [LARGE SCALE GENOMIC DNA]</scope>
    <source>
        <strain evidence="3 4">B2O-1</strain>
    </source>
</reference>
<feature type="transmembrane region" description="Helical" evidence="1">
    <location>
        <begin position="82"/>
        <end position="100"/>
    </location>
</feature>
<dbReference type="InterPro" id="IPR036034">
    <property type="entry name" value="PDZ_sf"/>
</dbReference>
<dbReference type="Pfam" id="PF17820">
    <property type="entry name" value="PDZ_6"/>
    <property type="match status" value="1"/>
</dbReference>
<keyword evidence="1" id="KW-0812">Transmembrane</keyword>
<feature type="transmembrane region" description="Helical" evidence="1">
    <location>
        <begin position="249"/>
        <end position="269"/>
    </location>
</feature>
<feature type="transmembrane region" description="Helical" evidence="1">
    <location>
        <begin position="191"/>
        <end position="211"/>
    </location>
</feature>
<dbReference type="SMART" id="SM00228">
    <property type="entry name" value="PDZ"/>
    <property type="match status" value="1"/>
</dbReference>
<evidence type="ECO:0000313" key="3">
    <source>
        <dbReference type="EMBL" id="WOV85049.1"/>
    </source>
</evidence>
<dbReference type="PROSITE" id="PS50106">
    <property type="entry name" value="PDZ"/>
    <property type="match status" value="1"/>
</dbReference>
<feature type="transmembrane region" description="Helical" evidence="1">
    <location>
        <begin position="217"/>
        <end position="237"/>
    </location>
</feature>
<feature type="transmembrane region" description="Helical" evidence="1">
    <location>
        <begin position="58"/>
        <end position="76"/>
    </location>
</feature>
<evidence type="ECO:0000313" key="4">
    <source>
        <dbReference type="Proteomes" id="UP001303532"/>
    </source>
</evidence>
<feature type="transmembrane region" description="Helical" evidence="1">
    <location>
        <begin position="12"/>
        <end position="37"/>
    </location>
</feature>
<gene>
    <name evidence="3" type="ORF">PGH26_03735</name>
</gene>
<name>A0ABZ0KYI4_9BACL</name>
<proteinExistence type="predicted"/>
<accession>A0ABZ0KYI4</accession>
<dbReference type="RefSeq" id="WP_323692685.1">
    <property type="nucleotide sequence ID" value="NZ_CP116341.1"/>
</dbReference>
<sequence length="389" mass="42907">MSENWLFDILQAAAVFFLNPLFWLILLVAVALGYMRVKRERKDFNIRKLPGLTELRRLVADSWVHALLLSVLLSGIGFVADAGWIVLFSIVMIIVLISFYYQWGSPIYTAAIAFFGLAAWQKFGGSFSVHGWSLQDVDLLDQLAVTIPVIAGLLLIAEGMLIRKSTVKYASPHLEKTSRGLRAAVFKVKKIWLLPVLLLVPGDMISAYVPYWPQFTLGAESFSFVPVPVLIGFSQIARKRFPDELFPKFGVLVIWTGVAVTVLAFGALYEPMIGWGALVMGVLLRSVLTLVTAVQERSGGYAASPSAKGVVIAGVLPGSPAEKLGLQPGEVIRAVNGMQVANDKELYDAIQVNAAHCRLQVADRNGEVRLMQQVLYRHDHYQLGLLLVR</sequence>
<protein>
    <submittedName>
        <fullName evidence="3">PDZ domain-containing protein</fullName>
    </submittedName>
</protein>
<dbReference type="Proteomes" id="UP001303532">
    <property type="component" value="Chromosome"/>
</dbReference>
<keyword evidence="1" id="KW-1133">Transmembrane helix</keyword>
<keyword evidence="4" id="KW-1185">Reference proteome</keyword>
<keyword evidence="1" id="KW-0472">Membrane</keyword>
<dbReference type="EMBL" id="CP116341">
    <property type="protein sequence ID" value="WOV85049.1"/>
    <property type="molecule type" value="Genomic_DNA"/>
</dbReference>
<evidence type="ECO:0000256" key="1">
    <source>
        <dbReference type="SAM" id="Phobius"/>
    </source>
</evidence>
<organism evidence="3 4">
    <name type="scientific">Sporosarcina jeotgali</name>
    <dbReference type="NCBI Taxonomy" id="3020056"/>
    <lineage>
        <taxon>Bacteria</taxon>
        <taxon>Bacillati</taxon>
        <taxon>Bacillota</taxon>
        <taxon>Bacilli</taxon>
        <taxon>Bacillales</taxon>
        <taxon>Caryophanaceae</taxon>
        <taxon>Sporosarcina</taxon>
    </lineage>
</organism>
<dbReference type="Gene3D" id="2.30.42.10">
    <property type="match status" value="1"/>
</dbReference>
<feature type="transmembrane region" description="Helical" evidence="1">
    <location>
        <begin position="275"/>
        <end position="294"/>
    </location>
</feature>
<dbReference type="SUPFAM" id="SSF50156">
    <property type="entry name" value="PDZ domain-like"/>
    <property type="match status" value="1"/>
</dbReference>
<dbReference type="InterPro" id="IPR001478">
    <property type="entry name" value="PDZ"/>
</dbReference>
<feature type="transmembrane region" description="Helical" evidence="1">
    <location>
        <begin position="107"/>
        <end position="123"/>
    </location>
</feature>
<dbReference type="InterPro" id="IPR041489">
    <property type="entry name" value="PDZ_6"/>
</dbReference>
<feature type="domain" description="PDZ" evidence="2">
    <location>
        <begin position="290"/>
        <end position="365"/>
    </location>
</feature>